<dbReference type="PROSITE" id="PS50977">
    <property type="entry name" value="HTH_TETR_2"/>
    <property type="match status" value="1"/>
</dbReference>
<protein>
    <submittedName>
        <fullName evidence="4">AcrR family transcriptional regulator</fullName>
    </submittedName>
</protein>
<dbReference type="PANTHER" id="PTHR30055">
    <property type="entry name" value="HTH-TYPE TRANSCRIPTIONAL REGULATOR RUTR"/>
    <property type="match status" value="1"/>
</dbReference>
<keyword evidence="1 2" id="KW-0238">DNA-binding</keyword>
<accession>A0ABU1JFA5</accession>
<feature type="DNA-binding region" description="H-T-H motif" evidence="2">
    <location>
        <begin position="41"/>
        <end position="60"/>
    </location>
</feature>
<organism evidence="4 5">
    <name type="scientific">Arthrobacter russicus</name>
    <dbReference type="NCBI Taxonomy" id="172040"/>
    <lineage>
        <taxon>Bacteria</taxon>
        <taxon>Bacillati</taxon>
        <taxon>Actinomycetota</taxon>
        <taxon>Actinomycetes</taxon>
        <taxon>Micrococcales</taxon>
        <taxon>Micrococcaceae</taxon>
        <taxon>Arthrobacter</taxon>
    </lineage>
</organism>
<feature type="domain" description="HTH tetR-type" evidence="3">
    <location>
        <begin position="18"/>
        <end position="78"/>
    </location>
</feature>
<keyword evidence="5" id="KW-1185">Reference proteome</keyword>
<evidence type="ECO:0000313" key="4">
    <source>
        <dbReference type="EMBL" id="MDR6270062.1"/>
    </source>
</evidence>
<dbReference type="PANTHER" id="PTHR30055:SF226">
    <property type="entry name" value="HTH-TYPE TRANSCRIPTIONAL REGULATOR PKSA"/>
    <property type="match status" value="1"/>
</dbReference>
<dbReference type="Gene3D" id="1.10.10.60">
    <property type="entry name" value="Homeodomain-like"/>
    <property type="match status" value="1"/>
</dbReference>
<dbReference type="InterPro" id="IPR050109">
    <property type="entry name" value="HTH-type_TetR-like_transc_reg"/>
</dbReference>
<sequence>MESQGRRYAGEPDSTRAAGRRLRLLESGLELFGTRGYRATTVRELCSAARVSHRTFYQEFASTEDLLLAVYASCLDRLVEVVVAAIPLDAPDLTGTFCSGVDAFLSEIRADPRLARVVWFEVLGVSERVEAAYLGRMEEFTAFFGGLLDAWGLTFQVAPVTRTVILRMLTGGISHVSMVWVKQGFEEPQAQIAEAIVRLLQACAAMLVQLDETLPERPSE</sequence>
<evidence type="ECO:0000259" key="3">
    <source>
        <dbReference type="PROSITE" id="PS50977"/>
    </source>
</evidence>
<evidence type="ECO:0000256" key="2">
    <source>
        <dbReference type="PROSITE-ProRule" id="PRU00335"/>
    </source>
</evidence>
<dbReference type="Gene3D" id="1.10.357.10">
    <property type="entry name" value="Tetracycline Repressor, domain 2"/>
    <property type="match status" value="1"/>
</dbReference>
<reference evidence="4 5" key="1">
    <citation type="submission" date="2023-07" db="EMBL/GenBank/DDBJ databases">
        <title>Sequencing the genomes of 1000 actinobacteria strains.</title>
        <authorList>
            <person name="Klenk H.-P."/>
        </authorList>
    </citation>
    <scope>NUCLEOTIDE SEQUENCE [LARGE SCALE GENOMIC DNA]</scope>
    <source>
        <strain evidence="4 5">DSM 14555</strain>
    </source>
</reference>
<proteinExistence type="predicted"/>
<dbReference type="Pfam" id="PF00440">
    <property type="entry name" value="TetR_N"/>
    <property type="match status" value="1"/>
</dbReference>
<dbReference type="PRINTS" id="PR00455">
    <property type="entry name" value="HTHTETR"/>
</dbReference>
<evidence type="ECO:0000313" key="5">
    <source>
        <dbReference type="Proteomes" id="UP001185069"/>
    </source>
</evidence>
<gene>
    <name evidence="4" type="ORF">JOE69_002300</name>
</gene>
<name>A0ABU1JFA5_9MICC</name>
<dbReference type="EMBL" id="JAVDQF010000001">
    <property type="protein sequence ID" value="MDR6270062.1"/>
    <property type="molecule type" value="Genomic_DNA"/>
</dbReference>
<dbReference type="SUPFAM" id="SSF46689">
    <property type="entry name" value="Homeodomain-like"/>
    <property type="match status" value="1"/>
</dbReference>
<comment type="caution">
    <text evidence="4">The sequence shown here is derived from an EMBL/GenBank/DDBJ whole genome shotgun (WGS) entry which is preliminary data.</text>
</comment>
<dbReference type="InterPro" id="IPR009057">
    <property type="entry name" value="Homeodomain-like_sf"/>
</dbReference>
<dbReference type="InterPro" id="IPR001647">
    <property type="entry name" value="HTH_TetR"/>
</dbReference>
<dbReference type="Proteomes" id="UP001185069">
    <property type="component" value="Unassembled WGS sequence"/>
</dbReference>
<evidence type="ECO:0000256" key="1">
    <source>
        <dbReference type="ARBA" id="ARBA00023125"/>
    </source>
</evidence>
<dbReference type="RefSeq" id="WP_309798863.1">
    <property type="nucleotide sequence ID" value="NZ_BAAAHY010000005.1"/>
</dbReference>